<comment type="caution">
    <text evidence="2">The sequence shown here is derived from an EMBL/GenBank/DDBJ whole genome shotgun (WGS) entry which is preliminary data.</text>
</comment>
<organism evidence="2 3">
    <name type="scientific">Meganyctiphanes norvegica</name>
    <name type="common">Northern krill</name>
    <name type="synonym">Thysanopoda norvegica</name>
    <dbReference type="NCBI Taxonomy" id="48144"/>
    <lineage>
        <taxon>Eukaryota</taxon>
        <taxon>Metazoa</taxon>
        <taxon>Ecdysozoa</taxon>
        <taxon>Arthropoda</taxon>
        <taxon>Crustacea</taxon>
        <taxon>Multicrustacea</taxon>
        <taxon>Malacostraca</taxon>
        <taxon>Eumalacostraca</taxon>
        <taxon>Eucarida</taxon>
        <taxon>Euphausiacea</taxon>
        <taxon>Euphausiidae</taxon>
        <taxon>Meganyctiphanes</taxon>
    </lineage>
</organism>
<evidence type="ECO:0000313" key="2">
    <source>
        <dbReference type="EMBL" id="CAL4099075.1"/>
    </source>
</evidence>
<sequence length="173" mass="19913">STYEQWGNQINTDLDYLVKQYNKMRPKSELSVLIEKDLYDFASYVVIALGKFKMLTHSVFEKEPLYVNVPDPSRSEDTASDMNNNIHDNQHANLFEEASIPKDEHSQTLQQINHLQSKLRSTPLKVVDRKGISSKIEKLNEKLNPKFQESVNDQVSSTNAQSCQNQRHKAVSF</sequence>
<accession>A0AAV2QWU8</accession>
<gene>
    <name evidence="2" type="ORF">MNOR_LOCUS16393</name>
</gene>
<proteinExistence type="predicted"/>
<reference evidence="2 3" key="1">
    <citation type="submission" date="2024-05" db="EMBL/GenBank/DDBJ databases">
        <authorList>
            <person name="Wallberg A."/>
        </authorList>
    </citation>
    <scope>NUCLEOTIDE SEQUENCE [LARGE SCALE GENOMIC DNA]</scope>
</reference>
<keyword evidence="3" id="KW-1185">Reference proteome</keyword>
<feature type="non-terminal residue" evidence="2">
    <location>
        <position position="1"/>
    </location>
</feature>
<protein>
    <submittedName>
        <fullName evidence="2">Uncharacterized protein</fullName>
    </submittedName>
</protein>
<dbReference type="Proteomes" id="UP001497623">
    <property type="component" value="Unassembled WGS sequence"/>
</dbReference>
<feature type="compositionally biased region" description="Polar residues" evidence="1">
    <location>
        <begin position="149"/>
        <end position="165"/>
    </location>
</feature>
<dbReference type="EMBL" id="CAXKWB010010745">
    <property type="protein sequence ID" value="CAL4099075.1"/>
    <property type="molecule type" value="Genomic_DNA"/>
</dbReference>
<evidence type="ECO:0000256" key="1">
    <source>
        <dbReference type="SAM" id="MobiDB-lite"/>
    </source>
</evidence>
<feature type="region of interest" description="Disordered" evidence="1">
    <location>
        <begin position="149"/>
        <end position="173"/>
    </location>
</feature>
<name>A0AAV2QWU8_MEGNR</name>
<feature type="non-terminal residue" evidence="2">
    <location>
        <position position="173"/>
    </location>
</feature>
<evidence type="ECO:0000313" key="3">
    <source>
        <dbReference type="Proteomes" id="UP001497623"/>
    </source>
</evidence>
<dbReference type="AlphaFoldDB" id="A0AAV2QWU8"/>